<keyword evidence="2" id="KW-1185">Reference proteome</keyword>
<evidence type="ECO:0000313" key="1">
    <source>
        <dbReference type="EMBL" id="MBA8810658.1"/>
    </source>
</evidence>
<proteinExistence type="predicted"/>
<dbReference type="Proteomes" id="UP000540568">
    <property type="component" value="Unassembled WGS sequence"/>
</dbReference>
<dbReference type="RefSeq" id="WP_182619731.1">
    <property type="nucleotide sequence ID" value="NZ_BAAATF010000014.1"/>
</dbReference>
<comment type="caution">
    <text evidence="1">The sequence shown here is derived from an EMBL/GenBank/DDBJ whole genome shotgun (WGS) entry which is preliminary data.</text>
</comment>
<dbReference type="EMBL" id="JACGWV010000002">
    <property type="protein sequence ID" value="MBA8810658.1"/>
    <property type="molecule type" value="Genomic_DNA"/>
</dbReference>
<gene>
    <name evidence="1" type="ORF">FHX71_004634</name>
</gene>
<organism evidence="1 2">
    <name type="scientific">Promicromonospora sukumoe</name>
    <dbReference type="NCBI Taxonomy" id="88382"/>
    <lineage>
        <taxon>Bacteria</taxon>
        <taxon>Bacillati</taxon>
        <taxon>Actinomycetota</taxon>
        <taxon>Actinomycetes</taxon>
        <taxon>Micrococcales</taxon>
        <taxon>Promicromonosporaceae</taxon>
        <taxon>Promicromonospora</taxon>
    </lineage>
</organism>
<name>A0A7W3PG66_9MICO</name>
<protein>
    <submittedName>
        <fullName evidence="1">Uncharacterized protein</fullName>
    </submittedName>
</protein>
<sequence>MTPRLPGPAPTRPLHVARGATRLASATRLAGVALVVGVLAGCTPPPPSGALPGMPPGVRAPEEYAFGDDVAGRDLRASGPVHDALSEEVDDERLRNLPLVLDVDVDPAAVRDAYADELVGRGWTAMPELPDVDEAWTEGWTSPDGRDAFVLVGLEPRPDETHVPLTVLTTLPDEVDDDA</sequence>
<accession>A0A7W3PG66</accession>
<dbReference type="AlphaFoldDB" id="A0A7W3PG66"/>
<reference evidence="1 2" key="1">
    <citation type="submission" date="2020-07" db="EMBL/GenBank/DDBJ databases">
        <title>Sequencing the genomes of 1000 actinobacteria strains.</title>
        <authorList>
            <person name="Klenk H.-P."/>
        </authorList>
    </citation>
    <scope>NUCLEOTIDE SEQUENCE [LARGE SCALE GENOMIC DNA]</scope>
    <source>
        <strain evidence="1 2">DSM 44121</strain>
    </source>
</reference>
<evidence type="ECO:0000313" key="2">
    <source>
        <dbReference type="Proteomes" id="UP000540568"/>
    </source>
</evidence>